<dbReference type="InterPro" id="IPR023614">
    <property type="entry name" value="Porin_dom_sf"/>
</dbReference>
<name>A0A845V9Z2_9GAMM</name>
<evidence type="ECO:0008006" key="3">
    <source>
        <dbReference type="Google" id="ProtNLM"/>
    </source>
</evidence>
<protein>
    <recommendedName>
        <fullName evidence="3">Porin</fullName>
    </recommendedName>
</protein>
<gene>
    <name evidence="1" type="ORF">G3I74_14505</name>
</gene>
<sequence length="385" mass="43395">MVDTPHGDLNFSAWAYVRYLNTQDLDDTYVDAFGREREINQRNDFQLNKINLYFKGWVFDPSLRYTFYTWTSNASQGESASVVIAGNLSYRISRALDLGVGIGGLPGTRTLRGTFPYWNKVDSRTIADEFFRPSYTSGIWAAGSFENNLNYRVMVGNNLSQVGVSADQLDDGLNTVSGALWWTPQGDYGPAGGYGDFEFHETPATTFGIHFTHSREDRQSQPGTDAIENAQIRLSDGTLLFQPGAFGTDGRVNRATYMMTAVDAGYKYRGWSLEGEYYWRWVDKFATEGDVPVDDLFDHGFQVQLGTMLMPKKLQAYVAGSKIFGEYGKPWDLAGGLNWYPNERRLFRVNTELMYLKDSPVGYASVPFVLGGNGFVFHTNLEMMF</sequence>
<evidence type="ECO:0000313" key="1">
    <source>
        <dbReference type="EMBL" id="NDY96941.1"/>
    </source>
</evidence>
<evidence type="ECO:0000313" key="2">
    <source>
        <dbReference type="Proteomes" id="UP000484885"/>
    </source>
</evidence>
<comment type="caution">
    <text evidence="1">The sequence shown here is derived from an EMBL/GenBank/DDBJ whole genome shotgun (WGS) entry which is preliminary data.</text>
</comment>
<dbReference type="AlphaFoldDB" id="A0A845V9Z2"/>
<reference evidence="1 2" key="1">
    <citation type="submission" date="2020-02" db="EMBL/GenBank/DDBJ databases">
        <authorList>
            <person name="Zhang X.-Y."/>
        </authorList>
    </citation>
    <scope>NUCLEOTIDE SEQUENCE [LARGE SCALE GENOMIC DNA]</scope>
    <source>
        <strain evidence="1 2">C33</strain>
    </source>
</reference>
<dbReference type="Proteomes" id="UP000484885">
    <property type="component" value="Unassembled WGS sequence"/>
</dbReference>
<keyword evidence="2" id="KW-1185">Reference proteome</keyword>
<dbReference type="Gene3D" id="2.40.160.10">
    <property type="entry name" value="Porin"/>
    <property type="match status" value="1"/>
</dbReference>
<proteinExistence type="predicted"/>
<accession>A0A845V9Z2</accession>
<organism evidence="1 2">
    <name type="scientific">Wenzhouxiangella limi</name>
    <dbReference type="NCBI Taxonomy" id="2707351"/>
    <lineage>
        <taxon>Bacteria</taxon>
        <taxon>Pseudomonadati</taxon>
        <taxon>Pseudomonadota</taxon>
        <taxon>Gammaproteobacteria</taxon>
        <taxon>Chromatiales</taxon>
        <taxon>Wenzhouxiangellaceae</taxon>
        <taxon>Wenzhouxiangella</taxon>
    </lineage>
</organism>
<dbReference type="EMBL" id="JAAGSC010000044">
    <property type="protein sequence ID" value="NDY96941.1"/>
    <property type="molecule type" value="Genomic_DNA"/>
</dbReference>